<dbReference type="Proteomes" id="UP001432027">
    <property type="component" value="Unassembled WGS sequence"/>
</dbReference>
<name>A0AAV5U616_9BILA</name>
<gene>
    <name evidence="1" type="ORF">PENTCL1PPCAC_23997</name>
</gene>
<evidence type="ECO:0000313" key="1">
    <source>
        <dbReference type="EMBL" id="GMT01823.1"/>
    </source>
</evidence>
<comment type="caution">
    <text evidence="1">The sequence shown here is derived from an EMBL/GenBank/DDBJ whole genome shotgun (WGS) entry which is preliminary data.</text>
</comment>
<organism evidence="1 2">
    <name type="scientific">Pristionchus entomophagus</name>
    <dbReference type="NCBI Taxonomy" id="358040"/>
    <lineage>
        <taxon>Eukaryota</taxon>
        <taxon>Metazoa</taxon>
        <taxon>Ecdysozoa</taxon>
        <taxon>Nematoda</taxon>
        <taxon>Chromadorea</taxon>
        <taxon>Rhabditida</taxon>
        <taxon>Rhabditina</taxon>
        <taxon>Diplogasteromorpha</taxon>
        <taxon>Diplogasteroidea</taxon>
        <taxon>Neodiplogasteridae</taxon>
        <taxon>Pristionchus</taxon>
    </lineage>
</organism>
<protein>
    <submittedName>
        <fullName evidence="1">Uncharacterized protein</fullName>
    </submittedName>
</protein>
<sequence>CSPLRATVHEGIDRAARVWSSVAVRDAAAAARMPVRAVAVAHARSSLSGLYTSSSLATAGCSSCRTIIIIISDSCSREESCMG</sequence>
<evidence type="ECO:0000313" key="2">
    <source>
        <dbReference type="Proteomes" id="UP001432027"/>
    </source>
</evidence>
<keyword evidence="2" id="KW-1185">Reference proteome</keyword>
<feature type="non-terminal residue" evidence="1">
    <location>
        <position position="1"/>
    </location>
</feature>
<proteinExistence type="predicted"/>
<reference evidence="1" key="1">
    <citation type="submission" date="2023-10" db="EMBL/GenBank/DDBJ databases">
        <title>Genome assembly of Pristionchus species.</title>
        <authorList>
            <person name="Yoshida K."/>
            <person name="Sommer R.J."/>
        </authorList>
    </citation>
    <scope>NUCLEOTIDE SEQUENCE</scope>
    <source>
        <strain evidence="1">RS0144</strain>
    </source>
</reference>
<dbReference type="EMBL" id="BTSX01000005">
    <property type="protein sequence ID" value="GMT01823.1"/>
    <property type="molecule type" value="Genomic_DNA"/>
</dbReference>
<dbReference type="AlphaFoldDB" id="A0AAV5U616"/>
<accession>A0AAV5U616</accession>